<dbReference type="Gene3D" id="3.40.50.2000">
    <property type="entry name" value="Glycogen Phosphorylase B"/>
    <property type="match status" value="1"/>
</dbReference>
<accession>A0A4D6U7F1</accession>
<name>A0A4D6U7F1_PLESH</name>
<proteinExistence type="predicted"/>
<gene>
    <name evidence="1" type="primary">orf12</name>
</gene>
<evidence type="ECO:0008006" key="2">
    <source>
        <dbReference type="Google" id="ProtNLM"/>
    </source>
</evidence>
<protein>
    <recommendedName>
        <fullName evidence="2">Glycosyltransferase</fullName>
    </recommendedName>
</protein>
<dbReference type="EMBL" id="MK551182">
    <property type="protein sequence ID" value="QCH03171.1"/>
    <property type="molecule type" value="Genomic_DNA"/>
</dbReference>
<evidence type="ECO:0000313" key="1">
    <source>
        <dbReference type="EMBL" id="QCH03171.1"/>
    </source>
</evidence>
<organism evidence="1">
    <name type="scientific">Plesiomonas shigelloides</name>
    <name type="common">Aeromonas shigelloides</name>
    <dbReference type="NCBI Taxonomy" id="703"/>
    <lineage>
        <taxon>Bacteria</taxon>
        <taxon>Pseudomonadati</taxon>
        <taxon>Pseudomonadota</taxon>
        <taxon>Gammaproteobacteria</taxon>
        <taxon>Enterobacterales</taxon>
        <taxon>Enterobacteriaceae</taxon>
        <taxon>Plesiomonas</taxon>
    </lineage>
</organism>
<dbReference type="SUPFAM" id="SSF53756">
    <property type="entry name" value="UDP-Glycosyltransferase/glycogen phosphorylase"/>
    <property type="match status" value="1"/>
</dbReference>
<reference evidence="1" key="1">
    <citation type="journal article" date="2019" name="Front. Microbiol.">
        <title>O-Antigen Gene Clusters of Plesiomonas shigelloides Serogroups and Its Application in Development of a Molecular Serotyping Scheme.</title>
        <authorList>
            <person name="Xi D."/>
            <person name="Wang X."/>
            <person name="Ning K."/>
            <person name="Liu Q."/>
            <person name="Jing F."/>
            <person name="Guo X."/>
            <person name="Cao B."/>
        </authorList>
    </citation>
    <scope>NUCLEOTIDE SEQUENCE</scope>
    <source>
        <strain evidence="1">O23H1a1c</strain>
    </source>
</reference>
<sequence>MDKKYNNINFLGRLSYVEMMSLAMSADVIIGMYYKSCPNHLYASPNKYYEHLALGKPLLTTIDTPPGVKVEINDTGWAIGEDAKDIRDFLSTINHLDIERKSKNARAVWERKYNNYYQSIVDNYIKNVIGGKK</sequence>
<dbReference type="AlphaFoldDB" id="A0A4D6U7F1"/>